<keyword evidence="4" id="KW-1185">Reference proteome</keyword>
<evidence type="ECO:0000259" key="2">
    <source>
        <dbReference type="Pfam" id="PF05065"/>
    </source>
</evidence>
<dbReference type="OrthoDB" id="3837806at2"/>
<gene>
    <name evidence="3" type="ORF">EV385_4551</name>
</gene>
<dbReference type="InterPro" id="IPR024455">
    <property type="entry name" value="Phage_capsid"/>
</dbReference>
<evidence type="ECO:0000313" key="4">
    <source>
        <dbReference type="Proteomes" id="UP000292564"/>
    </source>
</evidence>
<dbReference type="Pfam" id="PF05065">
    <property type="entry name" value="Phage_capsid"/>
    <property type="match status" value="1"/>
</dbReference>
<dbReference type="InterPro" id="IPR054612">
    <property type="entry name" value="Phage_capsid-like_C"/>
</dbReference>
<sequence>MTDIPTRFERLRGEAQAKIKAVDALLAEAKADRRSLTEDESAHAWSLVKEARDSASAAVRAKEAEGIRQAMADLLGPVGSPYMPSGSAAYGSPAAKAQLGSAWTEAMIKANSDHLGRYKALVPSGSVITALPAPAVTAMGTPVTGVRAIIPAEPTGGSYSFLKQTVRTTNARPVAPGAKKPTSIYTTALMEDRARVVAHLSESISRMDLADAPALSQFLELEMRAGLEQSIEDQIINGDGIGENFTGLANTSGVLTVAYATSLIATTRAAVTALELQGLPGSAWILSPTDWANIEMSASSTGNLLLTESGANVPIESASRRLWSKPVCVSVACPVGTAYFGDFAGSTKLFVREDARIDWSDALYDPARFGAGNGGTLFEANQVAMRVEARLNLAVLRPSGIVKLDLTETP</sequence>
<accession>A0A4Q7ZQ54</accession>
<dbReference type="AlphaFoldDB" id="A0A4Q7ZQ54"/>
<dbReference type="SUPFAM" id="SSF56563">
    <property type="entry name" value="Major capsid protein gp5"/>
    <property type="match status" value="1"/>
</dbReference>
<feature type="domain" description="Phage capsid-like C-terminal" evidence="2">
    <location>
        <begin position="145"/>
        <end position="405"/>
    </location>
</feature>
<comment type="caution">
    <text evidence="3">The sequence shown here is derived from an EMBL/GenBank/DDBJ whole genome shotgun (WGS) entry which is preliminary data.</text>
</comment>
<evidence type="ECO:0000256" key="1">
    <source>
        <dbReference type="ARBA" id="ARBA00004328"/>
    </source>
</evidence>
<dbReference type="NCBIfam" id="TIGR01554">
    <property type="entry name" value="major_cap_HK97"/>
    <property type="match status" value="1"/>
</dbReference>
<dbReference type="EMBL" id="SHKY01000001">
    <property type="protein sequence ID" value="RZU52673.1"/>
    <property type="molecule type" value="Genomic_DNA"/>
</dbReference>
<protein>
    <submittedName>
        <fullName evidence="3">HK97 family phage major capsid protein</fullName>
    </submittedName>
</protein>
<dbReference type="RefSeq" id="WP_130511261.1">
    <property type="nucleotide sequence ID" value="NZ_SHKY01000001.1"/>
</dbReference>
<proteinExistence type="predicted"/>
<reference evidence="3 4" key="1">
    <citation type="submission" date="2019-02" db="EMBL/GenBank/DDBJ databases">
        <title>Sequencing the genomes of 1000 actinobacteria strains.</title>
        <authorList>
            <person name="Klenk H.-P."/>
        </authorList>
    </citation>
    <scope>NUCLEOTIDE SEQUENCE [LARGE SCALE GENOMIC DNA]</scope>
    <source>
        <strain evidence="3 4">DSM 45162</strain>
    </source>
</reference>
<name>A0A4Q7ZQ54_9ACTN</name>
<dbReference type="Gene3D" id="3.30.2320.10">
    <property type="entry name" value="hypothetical protein PF0899 domain"/>
    <property type="match status" value="1"/>
</dbReference>
<organism evidence="3 4">
    <name type="scientific">Krasilnikovia cinnamomea</name>
    <dbReference type="NCBI Taxonomy" id="349313"/>
    <lineage>
        <taxon>Bacteria</taxon>
        <taxon>Bacillati</taxon>
        <taxon>Actinomycetota</taxon>
        <taxon>Actinomycetes</taxon>
        <taxon>Micromonosporales</taxon>
        <taxon>Micromonosporaceae</taxon>
        <taxon>Krasilnikovia</taxon>
    </lineage>
</organism>
<comment type="subcellular location">
    <subcellularLocation>
        <location evidence="1">Virion</location>
    </subcellularLocation>
</comment>
<dbReference type="Proteomes" id="UP000292564">
    <property type="component" value="Unassembled WGS sequence"/>
</dbReference>
<dbReference type="Gene3D" id="3.30.2400.10">
    <property type="entry name" value="Major capsid protein gp5"/>
    <property type="match status" value="1"/>
</dbReference>
<evidence type="ECO:0000313" key="3">
    <source>
        <dbReference type="EMBL" id="RZU52673.1"/>
    </source>
</evidence>